<dbReference type="InterPro" id="IPR001674">
    <property type="entry name" value="GMP_synth_C"/>
</dbReference>
<dbReference type="PANTHER" id="PTHR11922:SF2">
    <property type="entry name" value="GMP SYNTHASE [GLUTAMINE-HYDROLYZING]"/>
    <property type="match status" value="1"/>
</dbReference>
<evidence type="ECO:0000256" key="3">
    <source>
        <dbReference type="ARBA" id="ARBA00022598"/>
    </source>
</evidence>
<evidence type="ECO:0000313" key="13">
    <source>
        <dbReference type="Proteomes" id="UP000558284"/>
    </source>
</evidence>
<dbReference type="FunFam" id="3.40.50.880:FF:000001">
    <property type="entry name" value="GMP synthase [glutamine-hydrolyzing]"/>
    <property type="match status" value="1"/>
</dbReference>
<dbReference type="CDD" id="cd01742">
    <property type="entry name" value="GATase1_GMP_Synthase"/>
    <property type="match status" value="1"/>
</dbReference>
<dbReference type="CDD" id="cd01997">
    <property type="entry name" value="GMP_synthase_C"/>
    <property type="match status" value="1"/>
</dbReference>
<evidence type="ECO:0000313" key="12">
    <source>
        <dbReference type="EMBL" id="MBA1138716.1"/>
    </source>
</evidence>
<evidence type="ECO:0000256" key="1">
    <source>
        <dbReference type="ARBA" id="ARBA00002332"/>
    </source>
</evidence>
<dbReference type="SUPFAM" id="SSF52317">
    <property type="entry name" value="Class I glutamine amidotransferase-like"/>
    <property type="match status" value="1"/>
</dbReference>
<keyword evidence="7 9" id="KW-0067">ATP-binding</keyword>
<dbReference type="GO" id="GO:0003921">
    <property type="term" value="F:GMP synthase activity"/>
    <property type="evidence" value="ECO:0007669"/>
    <property type="project" value="InterPro"/>
</dbReference>
<dbReference type="PROSITE" id="PS51553">
    <property type="entry name" value="GMPS_ATP_PPASE"/>
    <property type="match status" value="1"/>
</dbReference>
<dbReference type="PANTHER" id="PTHR11922">
    <property type="entry name" value="GMP SYNTHASE-RELATED"/>
    <property type="match status" value="1"/>
</dbReference>
<dbReference type="GO" id="GO:0005524">
    <property type="term" value="F:ATP binding"/>
    <property type="evidence" value="ECO:0007669"/>
    <property type="project" value="UniProtKB-UniRule"/>
</dbReference>
<feature type="domain" description="GMPS ATP-PPase" evidence="11">
    <location>
        <begin position="208"/>
        <end position="400"/>
    </location>
</feature>
<comment type="catalytic activity">
    <reaction evidence="9">
        <text>XMP + L-glutamine + ATP + H2O = GMP + L-glutamate + AMP + diphosphate + 2 H(+)</text>
        <dbReference type="Rhea" id="RHEA:11680"/>
        <dbReference type="ChEBI" id="CHEBI:15377"/>
        <dbReference type="ChEBI" id="CHEBI:15378"/>
        <dbReference type="ChEBI" id="CHEBI:29985"/>
        <dbReference type="ChEBI" id="CHEBI:30616"/>
        <dbReference type="ChEBI" id="CHEBI:33019"/>
        <dbReference type="ChEBI" id="CHEBI:57464"/>
        <dbReference type="ChEBI" id="CHEBI:58115"/>
        <dbReference type="ChEBI" id="CHEBI:58359"/>
        <dbReference type="ChEBI" id="CHEBI:456215"/>
        <dbReference type="EC" id="6.3.5.2"/>
    </reaction>
</comment>
<dbReference type="InterPro" id="IPR014729">
    <property type="entry name" value="Rossmann-like_a/b/a_fold"/>
</dbReference>
<evidence type="ECO:0000256" key="6">
    <source>
        <dbReference type="ARBA" id="ARBA00022755"/>
    </source>
</evidence>
<accession>A0A838AW94</accession>
<dbReference type="PRINTS" id="PR00097">
    <property type="entry name" value="ANTSNTHASEII"/>
</dbReference>
<dbReference type="Gene3D" id="3.30.300.10">
    <property type="match status" value="1"/>
</dbReference>
<protein>
    <recommendedName>
        <fullName evidence="9">GMP synthase [glutamine-hydrolyzing]</fullName>
        <ecNumber evidence="9">6.3.5.2</ecNumber>
    </recommendedName>
    <alternativeName>
        <fullName evidence="9">GMP synthetase</fullName>
    </alternativeName>
    <alternativeName>
        <fullName evidence="9">Glutamine amidotransferase</fullName>
    </alternativeName>
</protein>
<dbReference type="PRINTS" id="PR00096">
    <property type="entry name" value="GATASE"/>
</dbReference>
<dbReference type="Pfam" id="PF03054">
    <property type="entry name" value="tRNA_Me_trans"/>
    <property type="match status" value="1"/>
</dbReference>
<dbReference type="InterPro" id="IPR029062">
    <property type="entry name" value="Class_I_gatase-like"/>
</dbReference>
<proteinExistence type="inferred from homology"/>
<dbReference type="InterPro" id="IPR022955">
    <property type="entry name" value="GMP_synthase"/>
</dbReference>
<keyword evidence="6 9" id="KW-0658">Purine biosynthesis</keyword>
<dbReference type="AlphaFoldDB" id="A0A838AW94"/>
<dbReference type="Pfam" id="PF00958">
    <property type="entry name" value="GMP_synt_C"/>
    <property type="match status" value="1"/>
</dbReference>
<keyword evidence="3 9" id="KW-0436">Ligase</keyword>
<comment type="function">
    <text evidence="1 9">Catalyzes the synthesis of GMP from XMP.</text>
</comment>
<dbReference type="NCBIfam" id="TIGR00888">
    <property type="entry name" value="guaA_Nterm"/>
    <property type="match status" value="1"/>
</dbReference>
<dbReference type="GO" id="GO:0005829">
    <property type="term" value="C:cytosol"/>
    <property type="evidence" value="ECO:0007669"/>
    <property type="project" value="TreeGrafter"/>
</dbReference>
<dbReference type="EMBL" id="JACDTY010000001">
    <property type="protein sequence ID" value="MBA1138716.1"/>
    <property type="molecule type" value="Genomic_DNA"/>
</dbReference>
<dbReference type="FunFam" id="3.30.300.10:FF:000002">
    <property type="entry name" value="GMP synthase [glutamine-hydrolyzing]"/>
    <property type="match status" value="1"/>
</dbReference>
<dbReference type="Gene3D" id="3.40.50.880">
    <property type="match status" value="1"/>
</dbReference>
<comment type="caution">
    <text evidence="12">The sequence shown here is derived from an EMBL/GenBank/DDBJ whole genome shotgun (WGS) entry which is preliminary data.</text>
</comment>
<keyword evidence="5 9" id="KW-0332">GMP biosynthesis</keyword>
<organism evidence="12 13">
    <name type="scientific">Mesorhizobium neociceri</name>
    <dbReference type="NCBI Taxonomy" id="1307853"/>
    <lineage>
        <taxon>Bacteria</taxon>
        <taxon>Pseudomonadati</taxon>
        <taxon>Pseudomonadota</taxon>
        <taxon>Alphaproteobacteria</taxon>
        <taxon>Hyphomicrobiales</taxon>
        <taxon>Phyllobacteriaceae</taxon>
        <taxon>Mesorhizobium</taxon>
    </lineage>
</organism>
<evidence type="ECO:0000256" key="2">
    <source>
        <dbReference type="ARBA" id="ARBA00005153"/>
    </source>
</evidence>
<dbReference type="PROSITE" id="PS51273">
    <property type="entry name" value="GATASE_TYPE_1"/>
    <property type="match status" value="1"/>
</dbReference>
<dbReference type="EC" id="6.3.5.2" evidence="9"/>
<sequence>MTTANHPDTVLADTVLIIDFGSQFTQLIARRIREAGVFSEIVPFQSAEAAFKRINPKAVILSGGPASTSDIGSPRAPQIVFDAGVPVLGICYGQMALCVQMGGVAESSNHREFGRAFVEIEKDSPLFEGLWAPGQRHQVWMSHGDRVISLPKGFEVFGKSEGSPFAIFGNVARKMYGIMFHPEVVHTPDGARLLRNFVHNIAGIEGDWTMRAYREHAVETIRKQVGKGKVICALSGGVDSSVAALLIHEAVGDQLTCILVDHGLMRKDEAAGVVAMFRQHYNLPLILVDASEKFISALEGESDPEKKRKTIGRLFIEVFEEEAKKLGGADFLAQGTLYPDVIESVSFTGGPSVTIKSHHNVGGLPARMNMQLVEPLRELFKDEVRALGKELGLPESFIGRHPFPGPGLAIRCPGGITREKLEILREADAIYLDEIRKAGLYDAIWQAFAVLLPVQTVGVMGDGRTYEFVCALRAVTSVDGMTADFYHYDMAFLGAAATRIINEVKGINRVVYDVTSKPPGTIEWE</sequence>
<reference evidence="12 13" key="1">
    <citation type="submission" date="2020-07" db="EMBL/GenBank/DDBJ databases">
        <title>Definition of the novel symbiovar canariense within Mesorhizobium novociceri, a new species of genus Mesorhizobium nodulating Cicer canariense in the Caldera de Taburiente National Park (La Palma, Canary Islands).</title>
        <authorList>
            <person name="Leon-Barrios M."/>
            <person name="Perez-Yepez J."/>
            <person name="Flores-Felix J.D."/>
            <person name="Ramirez-Baena M.H."/>
            <person name="Pulido-Suarez L."/>
            <person name="Igual J.M."/>
            <person name="Velazquez E."/>
            <person name="Peix A."/>
        </authorList>
    </citation>
    <scope>NUCLEOTIDE SEQUENCE [LARGE SCALE GENOMIC DNA]</scope>
    <source>
        <strain evidence="12 13">CCANP35</strain>
    </source>
</reference>
<evidence type="ECO:0000256" key="9">
    <source>
        <dbReference type="HAMAP-Rule" id="MF_00344"/>
    </source>
</evidence>
<evidence type="ECO:0000256" key="8">
    <source>
        <dbReference type="ARBA" id="ARBA00022962"/>
    </source>
</evidence>
<dbReference type="Pfam" id="PF00117">
    <property type="entry name" value="GATase"/>
    <property type="match status" value="1"/>
</dbReference>
<feature type="active site" evidence="9">
    <location>
        <position position="181"/>
    </location>
</feature>
<dbReference type="InterPro" id="IPR017926">
    <property type="entry name" value="GATASE"/>
</dbReference>
<dbReference type="HAMAP" id="MF_00344">
    <property type="entry name" value="GMP_synthase"/>
    <property type="match status" value="1"/>
</dbReference>
<comment type="subunit">
    <text evidence="9">Homodimer.</text>
</comment>
<feature type="active site" evidence="9">
    <location>
        <position position="183"/>
    </location>
</feature>
<dbReference type="NCBIfam" id="NF000848">
    <property type="entry name" value="PRK00074.1"/>
    <property type="match status" value="1"/>
</dbReference>
<comment type="pathway">
    <text evidence="2 9">Purine metabolism; GMP biosynthesis; GMP from XMP (L-Gln route): step 1/1.</text>
</comment>
<name>A0A838AW94_9HYPH</name>
<keyword evidence="13" id="KW-1185">Reference proteome</keyword>
<keyword evidence="4 9" id="KW-0547">Nucleotide-binding</keyword>
<dbReference type="InterPro" id="IPR025777">
    <property type="entry name" value="GMPS_ATP_PPase_dom"/>
</dbReference>
<evidence type="ECO:0000256" key="7">
    <source>
        <dbReference type="ARBA" id="ARBA00022840"/>
    </source>
</evidence>
<gene>
    <name evidence="9 12" type="primary">guaA</name>
    <name evidence="12" type="ORF">H0241_00400</name>
</gene>
<dbReference type="FunFam" id="3.40.50.620:FF:000001">
    <property type="entry name" value="GMP synthase [glutamine-hydrolyzing]"/>
    <property type="match status" value="1"/>
</dbReference>
<dbReference type="UniPathway" id="UPA00189">
    <property type="reaction ID" value="UER00296"/>
</dbReference>
<evidence type="ECO:0000256" key="4">
    <source>
        <dbReference type="ARBA" id="ARBA00022741"/>
    </source>
</evidence>
<dbReference type="NCBIfam" id="TIGR00884">
    <property type="entry name" value="guaA_Cterm"/>
    <property type="match status" value="1"/>
</dbReference>
<dbReference type="SUPFAM" id="SSF54810">
    <property type="entry name" value="GMP synthetase C-terminal dimerisation domain"/>
    <property type="match status" value="1"/>
</dbReference>
<dbReference type="RefSeq" id="WP_181055467.1">
    <property type="nucleotide sequence ID" value="NZ_JACDTY010000001.1"/>
</dbReference>
<evidence type="ECO:0000256" key="5">
    <source>
        <dbReference type="ARBA" id="ARBA00022749"/>
    </source>
</evidence>
<dbReference type="InterPro" id="IPR004739">
    <property type="entry name" value="GMP_synth_GATase"/>
</dbReference>
<dbReference type="SUPFAM" id="SSF52402">
    <property type="entry name" value="Adenine nucleotide alpha hydrolases-like"/>
    <property type="match status" value="1"/>
</dbReference>
<feature type="binding site" evidence="10">
    <location>
        <begin position="235"/>
        <end position="241"/>
    </location>
    <ligand>
        <name>ATP</name>
        <dbReference type="ChEBI" id="CHEBI:30616"/>
    </ligand>
</feature>
<keyword evidence="8 9" id="KW-0315">Glutamine amidotransferase</keyword>
<evidence type="ECO:0000256" key="10">
    <source>
        <dbReference type="PROSITE-ProRule" id="PRU00886"/>
    </source>
</evidence>
<feature type="active site" description="Nucleophile" evidence="9">
    <location>
        <position position="91"/>
    </location>
</feature>
<dbReference type="Gene3D" id="3.40.50.620">
    <property type="entry name" value="HUPs"/>
    <property type="match status" value="1"/>
</dbReference>
<dbReference type="Proteomes" id="UP000558284">
    <property type="component" value="Unassembled WGS sequence"/>
</dbReference>
<evidence type="ECO:0000259" key="11">
    <source>
        <dbReference type="PROSITE" id="PS51553"/>
    </source>
</evidence>